<feature type="compositionally biased region" description="Basic and acidic residues" evidence="1">
    <location>
        <begin position="16"/>
        <end position="25"/>
    </location>
</feature>
<evidence type="ECO:0000313" key="3">
    <source>
        <dbReference type="Proteomes" id="UP000183315"/>
    </source>
</evidence>
<accession>A0A1H6Z6Q8</accession>
<dbReference type="AlphaFoldDB" id="A0A1H6Z6Q8"/>
<evidence type="ECO:0000313" key="2">
    <source>
        <dbReference type="EMBL" id="SEJ45312.1"/>
    </source>
</evidence>
<proteinExistence type="predicted"/>
<dbReference type="RefSeq" id="WP_042214487.1">
    <property type="nucleotide sequence ID" value="NZ_BBLU01000006.1"/>
</dbReference>
<keyword evidence="3" id="KW-1185">Reference proteome</keyword>
<reference evidence="3" key="1">
    <citation type="submission" date="2016-10" db="EMBL/GenBank/DDBJ databases">
        <authorList>
            <person name="Varghese N."/>
        </authorList>
    </citation>
    <scope>NUCLEOTIDE SEQUENCE [LARGE SCALE GENOMIC DNA]</scope>
    <source>
        <strain evidence="3">DSM 24868</strain>
    </source>
</reference>
<dbReference type="Proteomes" id="UP000183315">
    <property type="component" value="Unassembled WGS sequence"/>
</dbReference>
<name>A0A1H6Z6Q8_9MICO</name>
<sequence>MRRPASAPIAASEIELQPRHWKPDETLPPLVLTPPRRGGWTLDRAAKAARTYALDHDLGRAGARAAFRAIADAVAPGASRPTPLARAEIRARLAGRDVLAL</sequence>
<feature type="region of interest" description="Disordered" evidence="1">
    <location>
        <begin position="1"/>
        <end position="34"/>
    </location>
</feature>
<dbReference type="EMBL" id="FNZI01000004">
    <property type="protein sequence ID" value="SEJ45312.1"/>
    <property type="molecule type" value="Genomic_DNA"/>
</dbReference>
<gene>
    <name evidence="2" type="ORF">SAMN05421637_1823</name>
</gene>
<dbReference type="STRING" id="1043493.SAMN05421637_1823"/>
<organism evidence="2 3">
    <name type="scientific">Demequina mangrovi</name>
    <dbReference type="NCBI Taxonomy" id="1043493"/>
    <lineage>
        <taxon>Bacteria</taxon>
        <taxon>Bacillati</taxon>
        <taxon>Actinomycetota</taxon>
        <taxon>Actinomycetes</taxon>
        <taxon>Micrococcales</taxon>
        <taxon>Demequinaceae</taxon>
        <taxon>Demequina</taxon>
    </lineage>
</organism>
<protein>
    <submittedName>
        <fullName evidence="2">Uncharacterized protein</fullName>
    </submittedName>
</protein>
<evidence type="ECO:0000256" key="1">
    <source>
        <dbReference type="SAM" id="MobiDB-lite"/>
    </source>
</evidence>